<keyword evidence="9 11" id="KW-0472">Membrane</keyword>
<feature type="domain" description="TonB-dependent receptor-like beta-barrel" evidence="13">
    <location>
        <begin position="269"/>
        <end position="694"/>
    </location>
</feature>
<dbReference type="Proteomes" id="UP001217500">
    <property type="component" value="Chromosome"/>
</dbReference>
<evidence type="ECO:0000256" key="10">
    <source>
        <dbReference type="ARBA" id="ARBA00023237"/>
    </source>
</evidence>
<evidence type="ECO:0000256" key="3">
    <source>
        <dbReference type="ARBA" id="ARBA00022452"/>
    </source>
</evidence>
<dbReference type="Pfam" id="PF00593">
    <property type="entry name" value="TonB_dep_Rec_b-barrel"/>
    <property type="match status" value="1"/>
</dbReference>
<proteinExistence type="inferred from homology"/>
<reference evidence="15" key="1">
    <citation type="submission" date="2023-01" db="EMBL/GenBank/DDBJ databases">
        <title>The genome sequence of Kordiimonadaceae bacterium 6D33.</title>
        <authorList>
            <person name="Liu Y."/>
        </authorList>
    </citation>
    <scope>NUCLEOTIDE SEQUENCE</scope>
    <source>
        <strain evidence="15">6D33</strain>
    </source>
</reference>
<keyword evidence="5 11" id="KW-0812">Transmembrane</keyword>
<feature type="domain" description="TonB-dependent receptor plug" evidence="14">
    <location>
        <begin position="35"/>
        <end position="143"/>
    </location>
</feature>
<evidence type="ECO:0000256" key="12">
    <source>
        <dbReference type="RuleBase" id="RU003357"/>
    </source>
</evidence>
<keyword evidence="8 12" id="KW-0798">TonB box</keyword>
<dbReference type="AlphaFoldDB" id="A0AAE9XSQ8"/>
<evidence type="ECO:0000256" key="9">
    <source>
        <dbReference type="ARBA" id="ARBA00023136"/>
    </source>
</evidence>
<evidence type="ECO:0000256" key="8">
    <source>
        <dbReference type="ARBA" id="ARBA00023077"/>
    </source>
</evidence>
<dbReference type="EMBL" id="CP116805">
    <property type="protein sequence ID" value="WCL55579.1"/>
    <property type="molecule type" value="Genomic_DNA"/>
</dbReference>
<evidence type="ECO:0000256" key="2">
    <source>
        <dbReference type="ARBA" id="ARBA00022448"/>
    </source>
</evidence>
<evidence type="ECO:0000256" key="6">
    <source>
        <dbReference type="ARBA" id="ARBA00023004"/>
    </source>
</evidence>
<gene>
    <name evidence="15" type="ORF">PH603_07365</name>
</gene>
<dbReference type="InterPro" id="IPR012910">
    <property type="entry name" value="Plug_dom"/>
</dbReference>
<comment type="subcellular location">
    <subcellularLocation>
        <location evidence="1 11">Cell outer membrane</location>
        <topology evidence="1 11">Multi-pass membrane protein</topology>
    </subcellularLocation>
</comment>
<evidence type="ECO:0000256" key="5">
    <source>
        <dbReference type="ARBA" id="ARBA00022692"/>
    </source>
</evidence>
<evidence type="ECO:0000256" key="4">
    <source>
        <dbReference type="ARBA" id="ARBA00022496"/>
    </source>
</evidence>
<evidence type="ECO:0000259" key="13">
    <source>
        <dbReference type="Pfam" id="PF00593"/>
    </source>
</evidence>
<name>A0AAE9XSQ8_9PROT</name>
<evidence type="ECO:0000256" key="1">
    <source>
        <dbReference type="ARBA" id="ARBA00004571"/>
    </source>
</evidence>
<protein>
    <submittedName>
        <fullName evidence="15">TonB-dependent receptor</fullName>
    </submittedName>
</protein>
<dbReference type="PANTHER" id="PTHR32552">
    <property type="entry name" value="FERRICHROME IRON RECEPTOR-RELATED"/>
    <property type="match status" value="1"/>
</dbReference>
<keyword evidence="3 11" id="KW-1134">Transmembrane beta strand</keyword>
<keyword evidence="4" id="KW-0410">Iron transport</keyword>
<dbReference type="SUPFAM" id="SSF56935">
    <property type="entry name" value="Porins"/>
    <property type="match status" value="1"/>
</dbReference>
<dbReference type="Gene3D" id="2.40.170.20">
    <property type="entry name" value="TonB-dependent receptor, beta-barrel domain"/>
    <property type="match status" value="1"/>
</dbReference>
<dbReference type="GO" id="GO:0009279">
    <property type="term" value="C:cell outer membrane"/>
    <property type="evidence" value="ECO:0007669"/>
    <property type="project" value="UniProtKB-SubCell"/>
</dbReference>
<dbReference type="PROSITE" id="PS52016">
    <property type="entry name" value="TONB_DEPENDENT_REC_3"/>
    <property type="match status" value="1"/>
</dbReference>
<dbReference type="InterPro" id="IPR039426">
    <property type="entry name" value="TonB-dep_rcpt-like"/>
</dbReference>
<dbReference type="RefSeq" id="WP_289505412.1">
    <property type="nucleotide sequence ID" value="NZ_CP116805.1"/>
</dbReference>
<evidence type="ECO:0000313" key="15">
    <source>
        <dbReference type="EMBL" id="WCL55579.1"/>
    </source>
</evidence>
<dbReference type="Pfam" id="PF07715">
    <property type="entry name" value="Plug"/>
    <property type="match status" value="1"/>
</dbReference>
<dbReference type="InterPro" id="IPR000531">
    <property type="entry name" value="Beta-barrel_TonB"/>
</dbReference>
<keyword evidence="2 11" id="KW-0813">Transport</keyword>
<keyword evidence="16" id="KW-1185">Reference proteome</keyword>
<dbReference type="GO" id="GO:0006826">
    <property type="term" value="P:iron ion transport"/>
    <property type="evidence" value="ECO:0007669"/>
    <property type="project" value="UniProtKB-KW"/>
</dbReference>
<sequence length="728" mass="79235">MAGNTAVQAADADADKADLTLEEIVVTANKRTENLSDVAMSVRAIGGEEIDARGLQGMGDYLTSVPSIAYNERGGGRNQITIRGITTGALAADPNTVGYYFGDVPVSATARGNPDLKLFDVERVEILRGPQGTLYGAGSMGGTIKVVPAGAKLNEVEGTVEGVISKTRYGGTNYSGAGAVNVPIAEDKMAVRLVAYGYENTGYVDNVASGATAYGIPDKVTNNVASETTKGGRFAMKIQATEKLSLDTMIIVQNQNVDGLPEVSLPDGGWTQNRWRQEDLNDDFRVYNLVANYEGDAVNLTASTAYVERDWNQLRDIHALGLFAFLPDAPLQLYDGNEEKFWVHEARLSSNTDSKFQWLAGGFLLDKKLDFSNGLQWFGSAQSIEDSLLGVLFGATKDMVLHARNNTHNANQYALFGEASYQFTEKLKATLGLRWFKFTDDRELAVSGIFSNSTDLLTTSADTFNPKVALNYTPNDDHLYYVSATKGFRPGNPNNPLPDACTADLKARGFDKAPDGTTPDSLWSYEAGTKLSLADGRVALNGAVFYIDWKNIPTSYILPCGFSFGFNADTATSKGLEVELAAQISSNWRLDIGGAYTDAHLDASFNPDTGELRNEGGQTPGVPELTLGLGTDYSFELAGRWASMIRLDAQYVGGYYNFLPSEAVRQRAGDYATVNLRWNTDFNGLNFELFANNLFNETVNIVVDTEFTDGRTYRGRPRTIGARVRYQF</sequence>
<evidence type="ECO:0000256" key="7">
    <source>
        <dbReference type="ARBA" id="ARBA00023065"/>
    </source>
</evidence>
<dbReference type="PANTHER" id="PTHR32552:SF81">
    <property type="entry name" value="TONB-DEPENDENT OUTER MEMBRANE RECEPTOR"/>
    <property type="match status" value="1"/>
</dbReference>
<keyword evidence="10 11" id="KW-0998">Cell outer membrane</keyword>
<evidence type="ECO:0000256" key="11">
    <source>
        <dbReference type="PROSITE-ProRule" id="PRU01360"/>
    </source>
</evidence>
<evidence type="ECO:0000259" key="14">
    <source>
        <dbReference type="Pfam" id="PF07715"/>
    </source>
</evidence>
<keyword evidence="7" id="KW-0406">Ion transport</keyword>
<accession>A0AAE9XSQ8</accession>
<keyword evidence="15" id="KW-0675">Receptor</keyword>
<dbReference type="InterPro" id="IPR036942">
    <property type="entry name" value="Beta-barrel_TonB_sf"/>
</dbReference>
<keyword evidence="6" id="KW-0408">Iron</keyword>
<organism evidence="15 16">
    <name type="scientific">Gimibacter soli</name>
    <dbReference type="NCBI Taxonomy" id="3024400"/>
    <lineage>
        <taxon>Bacteria</taxon>
        <taxon>Pseudomonadati</taxon>
        <taxon>Pseudomonadota</taxon>
        <taxon>Alphaproteobacteria</taxon>
        <taxon>Kordiimonadales</taxon>
        <taxon>Temperatibacteraceae</taxon>
        <taxon>Gimibacter</taxon>
    </lineage>
</organism>
<dbReference type="CDD" id="cd01347">
    <property type="entry name" value="ligand_gated_channel"/>
    <property type="match status" value="1"/>
</dbReference>
<evidence type="ECO:0000313" key="16">
    <source>
        <dbReference type="Proteomes" id="UP001217500"/>
    </source>
</evidence>
<dbReference type="KEGG" id="gso:PH603_07365"/>
<comment type="similarity">
    <text evidence="11 12">Belongs to the TonB-dependent receptor family.</text>
</comment>